<proteinExistence type="inferred from homology"/>
<dbReference type="SUPFAM" id="SSF52283">
    <property type="entry name" value="Formate/glycerate dehydrogenase catalytic domain-like"/>
    <property type="match status" value="1"/>
</dbReference>
<evidence type="ECO:0000259" key="6">
    <source>
        <dbReference type="Pfam" id="PF02826"/>
    </source>
</evidence>
<dbReference type="InterPro" id="IPR006139">
    <property type="entry name" value="D-isomer_2_OHA_DH_cat_dom"/>
</dbReference>
<dbReference type="SUPFAM" id="SSF51735">
    <property type="entry name" value="NAD(P)-binding Rossmann-fold domains"/>
    <property type="match status" value="1"/>
</dbReference>
<dbReference type="InterPro" id="IPR006140">
    <property type="entry name" value="D-isomer_DH_NAD-bd"/>
</dbReference>
<dbReference type="GO" id="GO:0051287">
    <property type="term" value="F:NAD binding"/>
    <property type="evidence" value="ECO:0007669"/>
    <property type="project" value="InterPro"/>
</dbReference>
<dbReference type="GO" id="GO:0016616">
    <property type="term" value="F:oxidoreductase activity, acting on the CH-OH group of donors, NAD or NADP as acceptor"/>
    <property type="evidence" value="ECO:0007669"/>
    <property type="project" value="InterPro"/>
</dbReference>
<dbReference type="Gene3D" id="3.40.50.720">
    <property type="entry name" value="NAD(P)-binding Rossmann-like Domain"/>
    <property type="match status" value="2"/>
</dbReference>
<keyword evidence="2 4" id="KW-0560">Oxidoreductase</keyword>
<dbReference type="FunFam" id="3.40.50.720:FF:000203">
    <property type="entry name" value="D-3-phosphoglycerate dehydrogenase (SerA)"/>
    <property type="match status" value="1"/>
</dbReference>
<dbReference type="CDD" id="cd05299">
    <property type="entry name" value="CtBP_dh"/>
    <property type="match status" value="1"/>
</dbReference>
<evidence type="ECO:0000256" key="3">
    <source>
        <dbReference type="ARBA" id="ARBA00023027"/>
    </source>
</evidence>
<dbReference type="GO" id="GO:0003714">
    <property type="term" value="F:transcription corepressor activity"/>
    <property type="evidence" value="ECO:0007669"/>
    <property type="project" value="InterPro"/>
</dbReference>
<protein>
    <submittedName>
        <fullName evidence="7">C-terminal binding protein</fullName>
    </submittedName>
</protein>
<gene>
    <name evidence="7" type="ORF">MW046_16980</name>
</gene>
<evidence type="ECO:0000259" key="5">
    <source>
        <dbReference type="Pfam" id="PF00389"/>
    </source>
</evidence>
<evidence type="ECO:0000256" key="4">
    <source>
        <dbReference type="RuleBase" id="RU003719"/>
    </source>
</evidence>
<dbReference type="KEGG" id="haad:MW046_16980"/>
<keyword evidence="8" id="KW-1185">Reference proteome</keyword>
<dbReference type="AlphaFoldDB" id="A0A8U0A6U7"/>
<evidence type="ECO:0000256" key="1">
    <source>
        <dbReference type="ARBA" id="ARBA00005854"/>
    </source>
</evidence>
<dbReference type="PANTHER" id="PTHR43761:SF1">
    <property type="entry name" value="D-ISOMER SPECIFIC 2-HYDROXYACID DEHYDROGENASE CATALYTIC DOMAIN-CONTAINING PROTEIN-RELATED"/>
    <property type="match status" value="1"/>
</dbReference>
<name>A0A8U0A6U7_9EURY</name>
<sequence length="323" mass="35293">MRREVLISDDKTVDPSVQQKILAEVDAEVRQAKARTVESVVDAVLGAEGLIVDAATPVTADVFEAVDSLQVVGRAGIGVDNVDIDAAESHGVTVVHDPAYSVDEVATHALALLLAVARNVHIFDRQTTDGGWNWKEGRPIHRLRGSTLGLVGFGKISRRLAAMVQGMGLDVLAYDPYVPDHEFAHFDVEPVGFEDLLARSRYVSIHVPLYDDTRHLFDRAAFEQMRNDAIVINTARGPVVDEDALLTALDTDEIAKAGIDVMVSEPPDESPLLDREDVIVTPHTSWYSEASRRDLSKHVARDVARVLAGEEPRSPVNTSVAWL</sequence>
<keyword evidence="7" id="KW-0614">Plasmid</keyword>
<dbReference type="InterPro" id="IPR050418">
    <property type="entry name" value="D-iso_2-hydroxyacid_DH_PdxB"/>
</dbReference>
<organism evidence="7 8">
    <name type="scientific">Halocatena salina</name>
    <dbReference type="NCBI Taxonomy" id="2934340"/>
    <lineage>
        <taxon>Archaea</taxon>
        <taxon>Methanobacteriati</taxon>
        <taxon>Methanobacteriota</taxon>
        <taxon>Stenosarchaea group</taxon>
        <taxon>Halobacteria</taxon>
        <taxon>Halobacteriales</taxon>
        <taxon>Natronomonadaceae</taxon>
        <taxon>Halocatena</taxon>
    </lineage>
</organism>
<accession>A0A8U0A6U7</accession>
<dbReference type="GeneID" id="71929777"/>
<dbReference type="PROSITE" id="PS00671">
    <property type="entry name" value="D_2_HYDROXYACID_DH_3"/>
    <property type="match status" value="1"/>
</dbReference>
<dbReference type="Pfam" id="PF02826">
    <property type="entry name" value="2-Hacid_dh_C"/>
    <property type="match status" value="1"/>
</dbReference>
<dbReference type="Pfam" id="PF00389">
    <property type="entry name" value="2-Hacid_dh"/>
    <property type="match status" value="1"/>
</dbReference>
<evidence type="ECO:0000256" key="2">
    <source>
        <dbReference type="ARBA" id="ARBA00023002"/>
    </source>
</evidence>
<dbReference type="RefSeq" id="WP_247995378.1">
    <property type="nucleotide sequence ID" value="NZ_CP096021.1"/>
</dbReference>
<reference evidence="7" key="1">
    <citation type="submission" date="2022-04" db="EMBL/GenBank/DDBJ databases">
        <title>Halocatena sp. nov., isolated from a salt lake.</title>
        <authorList>
            <person name="Cui H.-L."/>
        </authorList>
    </citation>
    <scope>NUCLEOTIDE SEQUENCE</scope>
    <source>
        <strain evidence="7">AD-1</strain>
        <plasmid evidence="7">unnamed2</plasmid>
    </source>
</reference>
<dbReference type="InterPro" id="IPR043322">
    <property type="entry name" value="CtBP"/>
</dbReference>
<dbReference type="InterPro" id="IPR036291">
    <property type="entry name" value="NAD(P)-bd_dom_sf"/>
</dbReference>
<evidence type="ECO:0000313" key="7">
    <source>
        <dbReference type="EMBL" id="UPM44724.1"/>
    </source>
</evidence>
<evidence type="ECO:0000313" key="8">
    <source>
        <dbReference type="Proteomes" id="UP000831768"/>
    </source>
</evidence>
<dbReference type="InterPro" id="IPR029753">
    <property type="entry name" value="D-isomer_DH_CS"/>
</dbReference>
<dbReference type="EMBL" id="CP096021">
    <property type="protein sequence ID" value="UPM44724.1"/>
    <property type="molecule type" value="Genomic_DNA"/>
</dbReference>
<keyword evidence="3" id="KW-0520">NAD</keyword>
<comment type="similarity">
    <text evidence="1 4">Belongs to the D-isomer specific 2-hydroxyacid dehydrogenase family.</text>
</comment>
<feature type="domain" description="D-isomer specific 2-hydroxyacid dehydrogenase NAD-binding" evidence="6">
    <location>
        <begin position="110"/>
        <end position="285"/>
    </location>
</feature>
<dbReference type="Proteomes" id="UP000831768">
    <property type="component" value="Plasmid unnamed2"/>
</dbReference>
<geneLocation type="plasmid" evidence="7 8">
    <name>unnamed2</name>
</geneLocation>
<feature type="domain" description="D-isomer specific 2-hydroxyacid dehydrogenase catalytic" evidence="5">
    <location>
        <begin position="16"/>
        <end position="317"/>
    </location>
</feature>
<dbReference type="PANTHER" id="PTHR43761">
    <property type="entry name" value="D-ISOMER SPECIFIC 2-HYDROXYACID DEHYDROGENASE FAMILY PROTEIN (AFU_ORTHOLOGUE AFUA_1G13630)"/>
    <property type="match status" value="1"/>
</dbReference>